<keyword evidence="4" id="KW-0411">Iron-sulfur</keyword>
<dbReference type="EMBL" id="VOHM01000022">
    <property type="protein sequence ID" value="TWT23938.1"/>
    <property type="molecule type" value="Genomic_DNA"/>
</dbReference>
<evidence type="ECO:0000256" key="1">
    <source>
        <dbReference type="ARBA" id="ARBA00022714"/>
    </source>
</evidence>
<evidence type="ECO:0000256" key="4">
    <source>
        <dbReference type="ARBA" id="ARBA00023014"/>
    </source>
</evidence>
<dbReference type="Pfam" id="PF00355">
    <property type="entry name" value="Rieske"/>
    <property type="match status" value="1"/>
</dbReference>
<feature type="chain" id="PRO_5022701513" evidence="5">
    <location>
        <begin position="29"/>
        <end position="127"/>
    </location>
</feature>
<organism evidence="7 8">
    <name type="scientific">Corynebacterium canis</name>
    <dbReference type="NCBI Taxonomy" id="679663"/>
    <lineage>
        <taxon>Bacteria</taxon>
        <taxon>Bacillati</taxon>
        <taxon>Actinomycetota</taxon>
        <taxon>Actinomycetes</taxon>
        <taxon>Mycobacteriales</taxon>
        <taxon>Corynebacteriaceae</taxon>
        <taxon>Corynebacterium</taxon>
    </lineage>
</organism>
<keyword evidence="2" id="KW-0479">Metal-binding</keyword>
<dbReference type="SUPFAM" id="SSF50022">
    <property type="entry name" value="ISP domain"/>
    <property type="match status" value="1"/>
</dbReference>
<dbReference type="InterPro" id="IPR036922">
    <property type="entry name" value="Rieske_2Fe-2S_sf"/>
</dbReference>
<feature type="signal peptide" evidence="5">
    <location>
        <begin position="1"/>
        <end position="28"/>
    </location>
</feature>
<gene>
    <name evidence="7" type="ORF">FRX94_09740</name>
</gene>
<keyword evidence="1" id="KW-0001">2Fe-2S</keyword>
<evidence type="ECO:0000313" key="7">
    <source>
        <dbReference type="EMBL" id="TWT23938.1"/>
    </source>
</evidence>
<keyword evidence="8" id="KW-1185">Reference proteome</keyword>
<evidence type="ECO:0000256" key="5">
    <source>
        <dbReference type="SAM" id="SignalP"/>
    </source>
</evidence>
<keyword evidence="5" id="KW-0732">Signal</keyword>
<protein>
    <submittedName>
        <fullName evidence="7">Rieske 2Fe-2S domain-containing protein</fullName>
    </submittedName>
</protein>
<evidence type="ECO:0000256" key="2">
    <source>
        <dbReference type="ARBA" id="ARBA00022723"/>
    </source>
</evidence>
<keyword evidence="3" id="KW-0408">Iron</keyword>
<proteinExistence type="predicted"/>
<dbReference type="PROSITE" id="PS51296">
    <property type="entry name" value="RIESKE"/>
    <property type="match status" value="1"/>
</dbReference>
<dbReference type="GO" id="GO:0051537">
    <property type="term" value="F:2 iron, 2 sulfur cluster binding"/>
    <property type="evidence" value="ECO:0007669"/>
    <property type="project" value="UniProtKB-KW"/>
</dbReference>
<dbReference type="GO" id="GO:0016705">
    <property type="term" value="F:oxidoreductase activity, acting on paired donors, with incorporation or reduction of molecular oxygen"/>
    <property type="evidence" value="ECO:0007669"/>
    <property type="project" value="UniProtKB-ARBA"/>
</dbReference>
<name>A0A5C5UDK9_9CORY</name>
<dbReference type="Gene3D" id="2.102.10.10">
    <property type="entry name" value="Rieske [2Fe-2S] iron-sulphur domain"/>
    <property type="match status" value="1"/>
</dbReference>
<reference evidence="7 8" key="1">
    <citation type="submission" date="2019-08" db="EMBL/GenBank/DDBJ databases">
        <authorList>
            <person name="Lei W."/>
        </authorList>
    </citation>
    <scope>NUCLEOTIDE SEQUENCE [LARGE SCALE GENOMIC DNA]</scope>
    <source>
        <strain evidence="7 8">CCUG 58627</strain>
    </source>
</reference>
<sequence length="127" mass="13108">MCDTLSMTCSRRLFLVASATTFAGAILAACGSTSAKINASDVPVGKAVIVEGFIIAQPSKGTYKAYSASCPHQGTKIDITNDDGTVECPNHHSKFSIEDGAVLTGPSRSGLMPAKLSAEGKELTAEL</sequence>
<evidence type="ECO:0000256" key="3">
    <source>
        <dbReference type="ARBA" id="ARBA00023004"/>
    </source>
</evidence>
<dbReference type="InterPro" id="IPR017941">
    <property type="entry name" value="Rieske_2Fe-2S"/>
</dbReference>
<dbReference type="Proteomes" id="UP000320791">
    <property type="component" value="Unassembled WGS sequence"/>
</dbReference>
<dbReference type="OrthoDB" id="25106at2"/>
<dbReference type="GO" id="GO:0004497">
    <property type="term" value="F:monooxygenase activity"/>
    <property type="evidence" value="ECO:0007669"/>
    <property type="project" value="UniProtKB-ARBA"/>
</dbReference>
<accession>A0A5C5UDK9</accession>
<comment type="caution">
    <text evidence="7">The sequence shown here is derived from an EMBL/GenBank/DDBJ whole genome shotgun (WGS) entry which is preliminary data.</text>
</comment>
<feature type="domain" description="Rieske" evidence="6">
    <location>
        <begin position="27"/>
        <end position="125"/>
    </location>
</feature>
<dbReference type="CDD" id="cd03467">
    <property type="entry name" value="Rieske"/>
    <property type="match status" value="1"/>
</dbReference>
<dbReference type="AlphaFoldDB" id="A0A5C5UDK9"/>
<dbReference type="GO" id="GO:0046872">
    <property type="term" value="F:metal ion binding"/>
    <property type="evidence" value="ECO:0007669"/>
    <property type="project" value="UniProtKB-KW"/>
</dbReference>
<evidence type="ECO:0000313" key="8">
    <source>
        <dbReference type="Proteomes" id="UP000320791"/>
    </source>
</evidence>
<evidence type="ECO:0000259" key="6">
    <source>
        <dbReference type="PROSITE" id="PS51296"/>
    </source>
</evidence>